<dbReference type="PANTHER" id="PTHR33490">
    <property type="entry name" value="BLR5614 PROTEIN-RELATED"/>
    <property type="match status" value="1"/>
</dbReference>
<dbReference type="Pfam" id="PF08379">
    <property type="entry name" value="Bact_transglu_N"/>
    <property type="match status" value="1"/>
</dbReference>
<dbReference type="EMBL" id="FOZW01000006">
    <property type="protein sequence ID" value="SFS88602.1"/>
    <property type="molecule type" value="Genomic_DNA"/>
</dbReference>
<dbReference type="Gene3D" id="3.10.620.30">
    <property type="match status" value="1"/>
</dbReference>
<dbReference type="SUPFAM" id="SSF54001">
    <property type="entry name" value="Cysteine proteinases"/>
    <property type="match status" value="1"/>
</dbReference>
<accession>A0A1I6TH97</accession>
<dbReference type="InterPro" id="IPR002931">
    <property type="entry name" value="Transglutaminase-like"/>
</dbReference>
<proteinExistence type="predicted"/>
<protein>
    <submittedName>
        <fullName evidence="2">Transglutaminase-like enzyme, putative cysteine protease</fullName>
    </submittedName>
</protein>
<dbReference type="GO" id="GO:0006508">
    <property type="term" value="P:proteolysis"/>
    <property type="evidence" value="ECO:0007669"/>
    <property type="project" value="UniProtKB-KW"/>
</dbReference>
<dbReference type="Pfam" id="PF01841">
    <property type="entry name" value="Transglut_core"/>
    <property type="match status" value="1"/>
</dbReference>
<dbReference type="InterPro" id="IPR038765">
    <property type="entry name" value="Papain-like_cys_pep_sf"/>
</dbReference>
<dbReference type="InterPro" id="IPR013589">
    <property type="entry name" value="Bac_transglu_N"/>
</dbReference>
<dbReference type="SMART" id="SM00460">
    <property type="entry name" value="TGc"/>
    <property type="match status" value="1"/>
</dbReference>
<dbReference type="GO" id="GO:0008233">
    <property type="term" value="F:peptidase activity"/>
    <property type="evidence" value="ECO:0007669"/>
    <property type="project" value="UniProtKB-KW"/>
</dbReference>
<evidence type="ECO:0000313" key="2">
    <source>
        <dbReference type="EMBL" id="SFS88602.1"/>
    </source>
</evidence>
<dbReference type="AlphaFoldDB" id="A0A1I6TH97"/>
<keyword evidence="3" id="KW-1185">Reference proteome</keyword>
<evidence type="ECO:0000259" key="1">
    <source>
        <dbReference type="SMART" id="SM00460"/>
    </source>
</evidence>
<sequence length="292" mass="31332">MSQLYDISLRITYEYAHPAANSRTLLRMLPRALPGQELLAGVVSADPAPGWRRDGVDFFGNPTCEMAHDMPLSEIAFAFSGRVRKARPVAGLDLSGDLAALAQDLAAVRSIGPESPHHFLGASPRLPAAPEIAAFARDTLTRGMSVRAAVAAISHRLNTEFAFDPEATEVTTTAIEAFRARRGVCQDISHVMITALRGLGIPAGYVSGFLRTLPPEGQPRLEGADAMHAWVRAWCGAETGWIEIDPTNDMLAGADHVTVAYGRDYSDVAPTRGSLRSEGSHVTTHQVDVVPV</sequence>
<evidence type="ECO:0000313" key="3">
    <source>
        <dbReference type="Proteomes" id="UP000199392"/>
    </source>
</evidence>
<dbReference type="PANTHER" id="PTHR33490:SF7">
    <property type="entry name" value="BLR2979 PROTEIN"/>
    <property type="match status" value="1"/>
</dbReference>
<dbReference type="RefSeq" id="WP_092425315.1">
    <property type="nucleotide sequence ID" value="NZ_FNCL01000006.1"/>
</dbReference>
<reference evidence="3" key="1">
    <citation type="submission" date="2016-10" db="EMBL/GenBank/DDBJ databases">
        <authorList>
            <person name="Varghese N."/>
            <person name="Submissions S."/>
        </authorList>
    </citation>
    <scope>NUCLEOTIDE SEQUENCE [LARGE SCALE GENOMIC DNA]</scope>
    <source>
        <strain evidence="3">DSM 26894</strain>
    </source>
</reference>
<feature type="domain" description="Transglutaminase-like" evidence="1">
    <location>
        <begin position="177"/>
        <end position="248"/>
    </location>
</feature>
<dbReference type="Proteomes" id="UP000199392">
    <property type="component" value="Unassembled WGS sequence"/>
</dbReference>
<gene>
    <name evidence="2" type="ORF">SAMN04488050_10678</name>
</gene>
<organism evidence="2 3">
    <name type="scientific">Alloyangia pacifica</name>
    <dbReference type="NCBI Taxonomy" id="311180"/>
    <lineage>
        <taxon>Bacteria</taxon>
        <taxon>Pseudomonadati</taxon>
        <taxon>Pseudomonadota</taxon>
        <taxon>Alphaproteobacteria</taxon>
        <taxon>Rhodobacterales</taxon>
        <taxon>Roseobacteraceae</taxon>
        <taxon>Alloyangia</taxon>
    </lineage>
</organism>
<keyword evidence="2" id="KW-0378">Hydrolase</keyword>
<dbReference type="STRING" id="311180.SAMN04488050_10678"/>
<dbReference type="OrthoDB" id="9804023at2"/>
<name>A0A1I6TH97_9RHOB</name>
<keyword evidence="2" id="KW-0645">Protease</keyword>